<evidence type="ECO:0000313" key="1">
    <source>
        <dbReference type="EMBL" id="KMQ72768.1"/>
    </source>
</evidence>
<dbReference type="Proteomes" id="UP000242951">
    <property type="component" value="Unassembled WGS sequence"/>
</dbReference>
<keyword evidence="2" id="KW-1185">Reference proteome</keyword>
<evidence type="ECO:0000313" key="2">
    <source>
        <dbReference type="Proteomes" id="UP000242951"/>
    </source>
</evidence>
<proteinExistence type="predicted"/>
<dbReference type="EMBL" id="LELG01000516">
    <property type="protein sequence ID" value="KMQ72768.1"/>
    <property type="molecule type" value="Genomic_DNA"/>
</dbReference>
<protein>
    <submittedName>
        <fullName evidence="1">YcfA protein</fullName>
    </submittedName>
</protein>
<organism evidence="1 2">
    <name type="scientific">Candidatus Burkholderia pumila</name>
    <dbReference type="NCBI Taxonomy" id="1090375"/>
    <lineage>
        <taxon>Bacteria</taxon>
        <taxon>Pseudomonadati</taxon>
        <taxon>Pseudomonadota</taxon>
        <taxon>Betaproteobacteria</taxon>
        <taxon>Burkholderiales</taxon>
        <taxon>Burkholderiaceae</taxon>
        <taxon>Burkholderia</taxon>
    </lineage>
</organism>
<reference evidence="1 2" key="1">
    <citation type="submission" date="2015-06" db="EMBL/GenBank/DDBJ databases">
        <title>Comparative genomics of Burkholderia leaf nodule symbionts.</title>
        <authorList>
            <person name="Carlier A."/>
            <person name="Eberl L."/>
            <person name="Pinto-Carbo M."/>
        </authorList>
    </citation>
    <scope>NUCLEOTIDE SEQUENCE [LARGE SCALE GENOMIC DNA]</scope>
    <source>
        <strain evidence="1 2">UZHbot3</strain>
    </source>
</reference>
<sequence length="115" mass="12959">MTENAPQLVMFTGGRDSTLAASHLMLQGMPVHLWSGNSGCSLHRGIIAYRVDELRQRFGYLVVKHVVQDISGAFRTIAIAEFEDDILHYRKNLVLLGEKVAIHAHIIDYCIRNNI</sequence>
<dbReference type="SUPFAM" id="SSF52402">
    <property type="entry name" value="Adenine nucleotide alpha hydrolases-like"/>
    <property type="match status" value="1"/>
</dbReference>
<comment type="caution">
    <text evidence="1">The sequence shown here is derived from an EMBL/GenBank/DDBJ whole genome shotgun (WGS) entry which is preliminary data.</text>
</comment>
<name>A0ABR5HJJ1_9BURK</name>
<gene>
    <name evidence="1" type="ORF">BPMI_01323</name>
</gene>
<accession>A0ABR5HJJ1</accession>